<feature type="transmembrane region" description="Helical" evidence="2">
    <location>
        <begin position="43"/>
        <end position="65"/>
    </location>
</feature>
<protein>
    <submittedName>
        <fullName evidence="3">Uncharacterized protein</fullName>
    </submittedName>
</protein>
<dbReference type="RefSeq" id="WP_106190191.1">
    <property type="nucleotide sequence ID" value="NZ_PVTF01000008.1"/>
</dbReference>
<sequence length="321" mass="33664">MTEDHHDEHPPTASNSATELGQSNVVQSGSIGSVNFNPTDKRVYTLLGAILLVALIGASAIVWAVRSHTGQVKNDIALPPASQTANATAPIAVESVAYLENRGNHDFVFPDAQSFSSEELAELDSKKGDGKGYVDWVLAHGGVYPNAATIQVGLRGTGRETLNITDVKIVKQCREPLTGTLLYSPTAGPTGSIAMYFDLDADYPVALDGREGSGYFTGTSAQTIQLVPGEVATLLINVATSKSYCAFHFDLTVNPGDGQPTLTKAVDNAGRPFEVSAMPTTDSSPTAMVAFDTYQAIYAGGVASRTGKFVAADPKSFKGTG</sequence>
<accession>A0A2T0SZS0</accession>
<keyword evidence="4" id="KW-1185">Reference proteome</keyword>
<evidence type="ECO:0000256" key="2">
    <source>
        <dbReference type="SAM" id="Phobius"/>
    </source>
</evidence>
<dbReference type="OrthoDB" id="5116822at2"/>
<name>A0A2T0SZS0_9PSEU</name>
<gene>
    <name evidence="3" type="ORF">CLV43_108253</name>
</gene>
<proteinExistence type="predicted"/>
<feature type="compositionally biased region" description="Polar residues" evidence="1">
    <location>
        <begin position="12"/>
        <end position="21"/>
    </location>
</feature>
<dbReference type="AlphaFoldDB" id="A0A2T0SZS0"/>
<evidence type="ECO:0000256" key="1">
    <source>
        <dbReference type="SAM" id="MobiDB-lite"/>
    </source>
</evidence>
<feature type="region of interest" description="Disordered" evidence="1">
    <location>
        <begin position="1"/>
        <end position="21"/>
    </location>
</feature>
<reference evidence="3 4" key="1">
    <citation type="submission" date="2018-03" db="EMBL/GenBank/DDBJ databases">
        <title>Genomic Encyclopedia of Archaeal and Bacterial Type Strains, Phase II (KMG-II): from individual species to whole genera.</title>
        <authorList>
            <person name="Goeker M."/>
        </authorList>
    </citation>
    <scope>NUCLEOTIDE SEQUENCE [LARGE SCALE GENOMIC DNA]</scope>
    <source>
        <strain evidence="3 4">DSM 44720</strain>
    </source>
</reference>
<keyword evidence="2" id="KW-0812">Transmembrane</keyword>
<dbReference type="EMBL" id="PVTF01000008">
    <property type="protein sequence ID" value="PRY38853.1"/>
    <property type="molecule type" value="Genomic_DNA"/>
</dbReference>
<evidence type="ECO:0000313" key="3">
    <source>
        <dbReference type="EMBL" id="PRY38853.1"/>
    </source>
</evidence>
<comment type="caution">
    <text evidence="3">The sequence shown here is derived from an EMBL/GenBank/DDBJ whole genome shotgun (WGS) entry which is preliminary data.</text>
</comment>
<keyword evidence="2" id="KW-1133">Transmembrane helix</keyword>
<dbReference type="Proteomes" id="UP000239494">
    <property type="component" value="Unassembled WGS sequence"/>
</dbReference>
<keyword evidence="2" id="KW-0472">Membrane</keyword>
<evidence type="ECO:0000313" key="4">
    <source>
        <dbReference type="Proteomes" id="UP000239494"/>
    </source>
</evidence>
<feature type="compositionally biased region" description="Basic and acidic residues" evidence="1">
    <location>
        <begin position="1"/>
        <end position="10"/>
    </location>
</feature>
<organism evidence="3 4">
    <name type="scientific">Umezawaea tangerina</name>
    <dbReference type="NCBI Taxonomy" id="84725"/>
    <lineage>
        <taxon>Bacteria</taxon>
        <taxon>Bacillati</taxon>
        <taxon>Actinomycetota</taxon>
        <taxon>Actinomycetes</taxon>
        <taxon>Pseudonocardiales</taxon>
        <taxon>Pseudonocardiaceae</taxon>
        <taxon>Umezawaea</taxon>
    </lineage>
</organism>